<reference evidence="1 2" key="1">
    <citation type="submission" date="2018-01" db="EMBL/GenBank/DDBJ databases">
        <title>Metagenomic assembled genomes from two thermal pools in the Uzon Caldera, Kamchatka, Russia.</title>
        <authorList>
            <person name="Wilkins L."/>
            <person name="Ettinger C."/>
        </authorList>
    </citation>
    <scope>NUCLEOTIDE SEQUENCE [LARGE SCALE GENOMIC DNA]</scope>
    <source>
        <strain evidence="1">ARK-10</strain>
    </source>
</reference>
<accession>A0A2J6X6H0</accession>
<proteinExistence type="predicted"/>
<dbReference type="AlphaFoldDB" id="A0A2J6X6H0"/>
<name>A0A2J6X6H0_9BACT</name>
<sequence>MTKWITKKGSDGKNRHIPIQEGQRRREKELKYFFPPEQSDIEHAKRIKELKKIRDALIQLGWKKVYQEPGKEVFTFDGKYGLLLIYHRMGILPWEIEKTGVNVALVKLNLENKDWPYEVLYDFNPYEEKTFDVGDQR</sequence>
<organism evidence="1 2">
    <name type="scientific">Caldisericum exile</name>
    <dbReference type="NCBI Taxonomy" id="693075"/>
    <lineage>
        <taxon>Bacteria</taxon>
        <taxon>Pseudomonadati</taxon>
        <taxon>Caldisericota/Cryosericota group</taxon>
        <taxon>Caldisericota</taxon>
        <taxon>Caldisericia</taxon>
        <taxon>Caldisericales</taxon>
        <taxon>Caldisericaceae</taxon>
        <taxon>Caldisericum</taxon>
    </lineage>
</organism>
<evidence type="ECO:0000313" key="1">
    <source>
        <dbReference type="EMBL" id="PMP82380.1"/>
    </source>
</evidence>
<comment type="caution">
    <text evidence="1">The sequence shown here is derived from an EMBL/GenBank/DDBJ whole genome shotgun (WGS) entry which is preliminary data.</text>
</comment>
<dbReference type="EMBL" id="PNIX01000221">
    <property type="protein sequence ID" value="PMP82380.1"/>
    <property type="molecule type" value="Genomic_DNA"/>
</dbReference>
<gene>
    <name evidence="1" type="ORF">C0175_03750</name>
</gene>
<dbReference type="Proteomes" id="UP000236910">
    <property type="component" value="Unassembled WGS sequence"/>
</dbReference>
<evidence type="ECO:0000313" key="2">
    <source>
        <dbReference type="Proteomes" id="UP000236910"/>
    </source>
</evidence>
<protein>
    <submittedName>
        <fullName evidence="1">Uncharacterized protein</fullName>
    </submittedName>
</protein>